<dbReference type="Proteomes" id="UP001481677">
    <property type="component" value="Unassembled WGS sequence"/>
</dbReference>
<evidence type="ECO:0000313" key="2">
    <source>
        <dbReference type="Proteomes" id="UP001481677"/>
    </source>
</evidence>
<accession>A0ABU9RDV2</accession>
<evidence type="ECO:0000313" key="1">
    <source>
        <dbReference type="EMBL" id="MEM5345231.1"/>
    </source>
</evidence>
<name>A0ABU9RDV2_9BURK</name>
<comment type="caution">
    <text evidence="1">The sequence shown here is derived from an EMBL/GenBank/DDBJ whole genome shotgun (WGS) entry which is preliminary data.</text>
</comment>
<dbReference type="SUPFAM" id="SSF50494">
    <property type="entry name" value="Trypsin-like serine proteases"/>
    <property type="match status" value="1"/>
</dbReference>
<dbReference type="PANTHER" id="PTHR43019:SF23">
    <property type="entry name" value="PROTEASE DO-LIKE 5, CHLOROPLASTIC"/>
    <property type="match status" value="1"/>
</dbReference>
<protein>
    <submittedName>
        <fullName evidence="1">Trypsin-like peptidase domain-containing protein</fullName>
    </submittedName>
</protein>
<dbReference type="PANTHER" id="PTHR43019">
    <property type="entry name" value="SERINE ENDOPROTEASE DEGS"/>
    <property type="match status" value="1"/>
</dbReference>
<reference evidence="1 2" key="1">
    <citation type="submission" date="2024-01" db="EMBL/GenBank/DDBJ databases">
        <title>The diversity of rhizobia nodulating Mimosa spp. in eleven states of Brazil covering several biomes is determined by host plant, location, and edaphic factors.</title>
        <authorList>
            <person name="Rouws L."/>
            <person name="Barauna A."/>
            <person name="Beukes C."/>
            <person name="De Faria S.M."/>
            <person name="Gross E."/>
            <person name="Dos Reis Junior F.B."/>
            <person name="Simon M."/>
            <person name="Maluk M."/>
            <person name="Odee D.W."/>
            <person name="Kenicer G."/>
            <person name="Young J.P.W."/>
            <person name="Reis V.M."/>
            <person name="Zilli J."/>
            <person name="James E.K."/>
        </authorList>
    </citation>
    <scope>NUCLEOTIDE SEQUENCE [LARGE SCALE GENOMIC DNA]</scope>
    <source>
        <strain evidence="1 2">JPY530</strain>
    </source>
</reference>
<keyword evidence="2" id="KW-1185">Reference proteome</keyword>
<gene>
    <name evidence="1" type="ORF">V4C56_37105</name>
</gene>
<dbReference type="InterPro" id="IPR043504">
    <property type="entry name" value="Peptidase_S1_PA_chymotrypsin"/>
</dbReference>
<dbReference type="EMBL" id="JAZHGA010000043">
    <property type="protein sequence ID" value="MEM5345231.1"/>
    <property type="molecule type" value="Genomic_DNA"/>
</dbReference>
<dbReference type="RefSeq" id="WP_342959567.1">
    <property type="nucleotide sequence ID" value="NZ_JAZHFZ010000047.1"/>
</dbReference>
<dbReference type="InterPro" id="IPR009003">
    <property type="entry name" value="Peptidase_S1_PA"/>
</dbReference>
<sequence length="1128" mass="125615">MAQSDNIFDDELVLKFFQNLVVLSNDLPELARKIYEDAAKGSQEAPTLDDLIDEGWVECGWRCMSVPFDVARSAIDRNADRLVPFVAWLNVRHNSQYEFRTLPDADDKLTALVKSVVDQGFPPSHIACITPTWVAARRWDRDERHHAGDPDFLFEWLRVWESLNYPKLVPSEAWGEDARNHFITSALAVLENDAKPLSWDDYRLRGILQTARARQVDRAQAASWFPDIPAAFASKAEWLVDKQMEPLRFENGAWSHAANLVSLLLAEVEYTDNAPTPHPIASRLLNLALKHPEVLSTMLFWVEQRPALLADMTLKPETAALACLLISKWRVTAGVWDRRLMVRDNELSRAEAFNDALSVLCQHAKSGQLASPEVAALLHGLHATASQPDDMGVLSSPMLVAFRSRLVEFSSEFLISMYDALLSGDYDTEVGLPAFSAALDVVNAGQLVSDVSCSSLVTAYIRSIREDNYRLSTTRISTETAAVLFDMSQRLDEANQRAFLYPLDIANRLSSISPDENHYIVKDNLVRALRAHLRVLARAIIGQRDEIPSGLVDALVEAVYSGAFANFERGRVEAFAVRFERHPTGGASDSGLALDFGRVLSRLVEADGTRLLKEILLIDEPAFLAQLSRLAPPAMRPQIQERIKDLIPRRAGTARYLTDFQFRIDELLAAGEYAAAKAYMEAMPEPRQPLAGQFAVVQLRHRLQFALSTHDWKTLEGINVPPEIPQVNKDAARDTITFYRAVAQFSKEGGNIQMAEQVFAQLHGRHRSVPEYGFNLFAAKLARLIENEPFPRLQGQQLVRAKTLLAEAEQMEAAYDLAKPNADSYLTNKAILLLVIGYTGQAEKVLRDLFRTQMTDRVAAYLSVALARLGRTRDALSTLDEAEESLGTSDVVRVARAHVAEGHQAPGLSIQLADSDSLDVVDLERAVYRISCKDDDAMKYSEGSGFLMNGFGIVTCDHVVQRLREEHETEPQGYFGVNGGKIFLQDRLMQDVCELEIIWSSEIPDIALLRPKGSLPEKSWHLDLSEQTIETGAPVQLYGFPNHSAGKTLSRYATSIVNQYNYKTFMHYEIAQNIRKGNSGGPVVDEANRLIGIAKEGSTQGGGNNAVVSITEVSKLHSSFSVTPWAPH</sequence>
<dbReference type="Pfam" id="PF13365">
    <property type="entry name" value="Trypsin_2"/>
    <property type="match status" value="1"/>
</dbReference>
<dbReference type="Gene3D" id="2.40.10.10">
    <property type="entry name" value="Trypsin-like serine proteases"/>
    <property type="match status" value="2"/>
</dbReference>
<organism evidence="1 2">
    <name type="scientific">Paraburkholderia azotifigens</name>
    <dbReference type="NCBI Taxonomy" id="2057004"/>
    <lineage>
        <taxon>Bacteria</taxon>
        <taxon>Pseudomonadati</taxon>
        <taxon>Pseudomonadota</taxon>
        <taxon>Betaproteobacteria</taxon>
        <taxon>Burkholderiales</taxon>
        <taxon>Burkholderiaceae</taxon>
        <taxon>Paraburkholderia</taxon>
    </lineage>
</organism>
<proteinExistence type="predicted"/>